<evidence type="ECO:0000313" key="2">
    <source>
        <dbReference type="EMBL" id="CBX95026.1"/>
    </source>
</evidence>
<organism evidence="3">
    <name type="scientific">Leptosphaeria maculans (strain JN3 / isolate v23.1.3 / race Av1-4-5-6-7-8)</name>
    <name type="common">Blackleg fungus</name>
    <name type="synonym">Phoma lingam</name>
    <dbReference type="NCBI Taxonomy" id="985895"/>
    <lineage>
        <taxon>Eukaryota</taxon>
        <taxon>Fungi</taxon>
        <taxon>Dikarya</taxon>
        <taxon>Ascomycota</taxon>
        <taxon>Pezizomycotina</taxon>
        <taxon>Dothideomycetes</taxon>
        <taxon>Pleosporomycetidae</taxon>
        <taxon>Pleosporales</taxon>
        <taxon>Pleosporineae</taxon>
        <taxon>Leptosphaeriaceae</taxon>
        <taxon>Plenodomus</taxon>
        <taxon>Plenodomus lingam/Leptosphaeria maculans species complex</taxon>
    </lineage>
</organism>
<sequence length="53" mass="6154">MLPSPLHTKHLPPQTITSPKHRTVTSPQPRTSKPARKRYHLSPPDTRRFQSRC</sequence>
<dbReference type="VEuPathDB" id="FungiDB:LEMA_P114410.1"/>
<feature type="compositionally biased region" description="Polar residues" evidence="1">
    <location>
        <begin position="14"/>
        <end position="31"/>
    </location>
</feature>
<accession>E4ZUE7</accession>
<dbReference type="EMBL" id="FP929126">
    <property type="protein sequence ID" value="CBX95026.1"/>
    <property type="molecule type" value="Genomic_DNA"/>
</dbReference>
<protein>
    <submittedName>
        <fullName evidence="2">Predicted protein</fullName>
    </submittedName>
</protein>
<proteinExistence type="predicted"/>
<reference evidence="3" key="1">
    <citation type="journal article" date="2011" name="Nat. Commun.">
        <title>Effector diversification within compartments of the Leptosphaeria maculans genome affected by Repeat-Induced Point mutations.</title>
        <authorList>
            <person name="Rouxel T."/>
            <person name="Grandaubert J."/>
            <person name="Hane J.K."/>
            <person name="Hoede C."/>
            <person name="van de Wouw A.P."/>
            <person name="Couloux A."/>
            <person name="Dominguez V."/>
            <person name="Anthouard V."/>
            <person name="Bally P."/>
            <person name="Bourras S."/>
            <person name="Cozijnsen A.J."/>
            <person name="Ciuffetti L.M."/>
            <person name="Degrave A."/>
            <person name="Dilmaghani A."/>
            <person name="Duret L."/>
            <person name="Fudal I."/>
            <person name="Goodwin S.B."/>
            <person name="Gout L."/>
            <person name="Glaser N."/>
            <person name="Linglin J."/>
            <person name="Kema G.H.J."/>
            <person name="Lapalu N."/>
            <person name="Lawrence C.B."/>
            <person name="May K."/>
            <person name="Meyer M."/>
            <person name="Ollivier B."/>
            <person name="Poulain J."/>
            <person name="Schoch C.L."/>
            <person name="Simon A."/>
            <person name="Spatafora J.W."/>
            <person name="Stachowiak A."/>
            <person name="Turgeon B.G."/>
            <person name="Tyler B.M."/>
            <person name="Vincent D."/>
            <person name="Weissenbach J."/>
            <person name="Amselem J."/>
            <person name="Quesneville H."/>
            <person name="Oliver R.P."/>
            <person name="Wincker P."/>
            <person name="Balesdent M.-H."/>
            <person name="Howlett B.J."/>
        </authorList>
    </citation>
    <scope>NUCLEOTIDE SEQUENCE [LARGE SCALE GENOMIC DNA]</scope>
    <source>
        <strain evidence="3">JN3 / isolate v23.1.3 / race Av1-4-5-6-7-8</strain>
    </source>
</reference>
<dbReference type="HOGENOM" id="CLU_3069138_0_0_1"/>
<dbReference type="AlphaFoldDB" id="E4ZUE7"/>
<gene>
    <name evidence="2" type="ORF">LEMA_P114410.1</name>
</gene>
<evidence type="ECO:0000313" key="3">
    <source>
        <dbReference type="Proteomes" id="UP000002668"/>
    </source>
</evidence>
<name>E4ZUE7_LEPMJ</name>
<evidence type="ECO:0000256" key="1">
    <source>
        <dbReference type="SAM" id="MobiDB-lite"/>
    </source>
</evidence>
<feature type="region of interest" description="Disordered" evidence="1">
    <location>
        <begin position="1"/>
        <end position="53"/>
    </location>
</feature>
<dbReference type="Proteomes" id="UP000002668">
    <property type="component" value="Genome"/>
</dbReference>
<keyword evidence="3" id="KW-1185">Reference proteome</keyword>
<dbReference type="InParanoid" id="E4ZUE7"/>